<evidence type="ECO:0000256" key="8">
    <source>
        <dbReference type="ARBA" id="ARBA00022692"/>
    </source>
</evidence>
<keyword evidence="7 12" id="KW-0997">Cell inner membrane</keyword>
<dbReference type="Pfam" id="PF04995">
    <property type="entry name" value="CcmD"/>
    <property type="match status" value="1"/>
</dbReference>
<reference evidence="13 14" key="1">
    <citation type="submission" date="2019-09" db="EMBL/GenBank/DDBJ databases">
        <title>Hydrogenophaga aromatica sp. nov., isolated from a para-xylene-degrading enrichment culture.</title>
        <authorList>
            <person name="Tancsics A."/>
            <person name="Banerjee S."/>
        </authorList>
    </citation>
    <scope>NUCLEOTIDE SEQUENCE [LARGE SCALE GENOMIC DNA]</scope>
    <source>
        <strain evidence="13 14">D2P1</strain>
    </source>
</reference>
<dbReference type="GO" id="GO:0015886">
    <property type="term" value="P:heme transport"/>
    <property type="evidence" value="ECO:0007669"/>
    <property type="project" value="InterPro"/>
</dbReference>
<evidence type="ECO:0000256" key="2">
    <source>
        <dbReference type="ARBA" id="ARBA00004377"/>
    </source>
</evidence>
<keyword evidence="5 12" id="KW-0813">Transport</keyword>
<dbReference type="AlphaFoldDB" id="A0A7Y8H0P2"/>
<dbReference type="GO" id="GO:0017004">
    <property type="term" value="P:cytochrome complex assembly"/>
    <property type="evidence" value="ECO:0007669"/>
    <property type="project" value="UniProtKB-KW"/>
</dbReference>
<evidence type="ECO:0000256" key="11">
    <source>
        <dbReference type="ARBA" id="ARBA00023136"/>
    </source>
</evidence>
<name>A0A7Y8H0P2_9BURK</name>
<keyword evidence="14" id="KW-1185">Reference proteome</keyword>
<comment type="function">
    <text evidence="1 12">Required for the export of heme to the periplasm for the biogenesis of c-type cytochromes.</text>
</comment>
<evidence type="ECO:0000256" key="7">
    <source>
        <dbReference type="ARBA" id="ARBA00022519"/>
    </source>
</evidence>
<accession>A0A7Y8H0P2</accession>
<comment type="similarity">
    <text evidence="3 12">Belongs to the CcmD/CycX/HelD family.</text>
</comment>
<evidence type="ECO:0000313" key="13">
    <source>
        <dbReference type="EMBL" id="NWF48351.1"/>
    </source>
</evidence>
<evidence type="ECO:0000256" key="9">
    <source>
        <dbReference type="ARBA" id="ARBA00022748"/>
    </source>
</evidence>
<comment type="caution">
    <text evidence="13">The sequence shown here is derived from an EMBL/GenBank/DDBJ whole genome shotgun (WGS) entry which is preliminary data.</text>
</comment>
<protein>
    <recommendedName>
        <fullName evidence="4 12">Heme exporter protein D</fullName>
    </recommendedName>
</protein>
<comment type="subcellular location">
    <subcellularLocation>
        <location evidence="2 12">Cell inner membrane</location>
        <topology evidence="2 12">Single-pass membrane protein</topology>
    </subcellularLocation>
</comment>
<dbReference type="Proteomes" id="UP000545507">
    <property type="component" value="Unassembled WGS sequence"/>
</dbReference>
<dbReference type="GO" id="GO:0005886">
    <property type="term" value="C:plasma membrane"/>
    <property type="evidence" value="ECO:0007669"/>
    <property type="project" value="UniProtKB-SubCell"/>
</dbReference>
<keyword evidence="10 12" id="KW-1133">Transmembrane helix</keyword>
<evidence type="ECO:0000256" key="5">
    <source>
        <dbReference type="ARBA" id="ARBA00022448"/>
    </source>
</evidence>
<keyword evidence="9 12" id="KW-0201">Cytochrome c-type biogenesis</keyword>
<evidence type="ECO:0000256" key="3">
    <source>
        <dbReference type="ARBA" id="ARBA00008741"/>
    </source>
</evidence>
<feature type="transmembrane region" description="Helical" evidence="12">
    <location>
        <begin position="20"/>
        <end position="37"/>
    </location>
</feature>
<evidence type="ECO:0000256" key="12">
    <source>
        <dbReference type="RuleBase" id="RU363101"/>
    </source>
</evidence>
<keyword evidence="11 12" id="KW-0472">Membrane</keyword>
<gene>
    <name evidence="13" type="primary">ccmD</name>
    <name evidence="13" type="ORF">F3K02_24300</name>
</gene>
<organism evidence="13 14">
    <name type="scientific">Hydrogenophaga aromaticivorans</name>
    <dbReference type="NCBI Taxonomy" id="2610898"/>
    <lineage>
        <taxon>Bacteria</taxon>
        <taxon>Pseudomonadati</taxon>
        <taxon>Pseudomonadota</taxon>
        <taxon>Betaproteobacteria</taxon>
        <taxon>Burkholderiales</taxon>
        <taxon>Comamonadaceae</taxon>
        <taxon>Hydrogenophaga</taxon>
    </lineage>
</organism>
<keyword evidence="6 12" id="KW-1003">Cell membrane</keyword>
<evidence type="ECO:0000256" key="4">
    <source>
        <dbReference type="ARBA" id="ARBA00016461"/>
    </source>
</evidence>
<evidence type="ECO:0000256" key="1">
    <source>
        <dbReference type="ARBA" id="ARBA00002442"/>
    </source>
</evidence>
<dbReference type="RefSeq" id="WP_177138932.1">
    <property type="nucleotide sequence ID" value="NZ_JAGPWB010000032.1"/>
</dbReference>
<dbReference type="EMBL" id="VYGV01000026">
    <property type="protein sequence ID" value="NWF48351.1"/>
    <property type="molecule type" value="Genomic_DNA"/>
</dbReference>
<dbReference type="InterPro" id="IPR007078">
    <property type="entry name" value="Haem_export_protD_CcmD"/>
</dbReference>
<evidence type="ECO:0000256" key="6">
    <source>
        <dbReference type="ARBA" id="ARBA00022475"/>
    </source>
</evidence>
<proteinExistence type="inferred from homology"/>
<sequence>MNWGSANDFFAMGGYGSYVWGSYAVALALMVLEPWLVSRRHRRARRHPDDQDAQE</sequence>
<dbReference type="NCBIfam" id="TIGR03141">
    <property type="entry name" value="cytochro_ccmD"/>
    <property type="match status" value="1"/>
</dbReference>
<evidence type="ECO:0000313" key="14">
    <source>
        <dbReference type="Proteomes" id="UP000545507"/>
    </source>
</evidence>
<keyword evidence="8 12" id="KW-0812">Transmembrane</keyword>
<evidence type="ECO:0000256" key="10">
    <source>
        <dbReference type="ARBA" id="ARBA00022989"/>
    </source>
</evidence>